<keyword evidence="10" id="KW-1185">Reference proteome</keyword>
<dbReference type="PIRSF" id="PIRSF005227">
    <property type="entry name" value="Asp_dh_NAD_syn"/>
    <property type="match status" value="1"/>
</dbReference>
<name>A0A399J3J7_9RHOB</name>
<evidence type="ECO:0000256" key="3">
    <source>
        <dbReference type="ARBA" id="ARBA00022857"/>
    </source>
</evidence>
<accession>A0A399J3J7</accession>
<dbReference type="EMBL" id="QWJJ01000003">
    <property type="protein sequence ID" value="RII39851.1"/>
    <property type="molecule type" value="Genomic_DNA"/>
</dbReference>
<dbReference type="GO" id="GO:0033735">
    <property type="term" value="F:aspartate dehydrogenase [NAD(P)+] activity"/>
    <property type="evidence" value="ECO:0007669"/>
    <property type="project" value="UniProtKB-EC"/>
</dbReference>
<reference evidence="9 10" key="1">
    <citation type="submission" date="2018-08" db="EMBL/GenBank/DDBJ databases">
        <title>Pseudooceanicola sediminis CY03 in the family Rhodobacteracea.</title>
        <authorList>
            <person name="Zhang Y.-J."/>
        </authorList>
    </citation>
    <scope>NUCLEOTIDE SEQUENCE [LARGE SCALE GENOMIC DNA]</scope>
    <source>
        <strain evidence="9 10">CY03</strain>
    </source>
</reference>
<keyword evidence="5 6" id="KW-0520">NAD</keyword>
<dbReference type="GO" id="GO:0009435">
    <property type="term" value="P:NAD+ biosynthetic process"/>
    <property type="evidence" value="ECO:0007669"/>
    <property type="project" value="UniProtKB-UniRule"/>
</dbReference>
<dbReference type="PANTHER" id="PTHR31873:SF6">
    <property type="entry name" value="ASPARTATE DEHYDROGENASE DOMAIN-CONTAINING PROTEIN"/>
    <property type="match status" value="1"/>
</dbReference>
<dbReference type="InterPro" id="IPR011182">
    <property type="entry name" value="L-Asp_DH"/>
</dbReference>
<evidence type="ECO:0000256" key="2">
    <source>
        <dbReference type="ARBA" id="ARBA00022642"/>
    </source>
</evidence>
<evidence type="ECO:0000256" key="4">
    <source>
        <dbReference type="ARBA" id="ARBA00023002"/>
    </source>
</evidence>
<dbReference type="GO" id="GO:0016639">
    <property type="term" value="F:oxidoreductase activity, acting on the CH-NH2 group of donors, NAD or NADP as acceptor"/>
    <property type="evidence" value="ECO:0007669"/>
    <property type="project" value="UniProtKB-UniRule"/>
</dbReference>
<feature type="domain" description="Aspartate dehydrogenase" evidence="7">
    <location>
        <begin position="168"/>
        <end position="254"/>
    </location>
</feature>
<dbReference type="Proteomes" id="UP000265848">
    <property type="component" value="Unassembled WGS sequence"/>
</dbReference>
<dbReference type="AlphaFoldDB" id="A0A399J3J7"/>
<dbReference type="InterPro" id="IPR020626">
    <property type="entry name" value="Asp_DH_prok"/>
</dbReference>
<protein>
    <recommendedName>
        <fullName evidence="6">L-aspartate dehydrogenase</fullName>
        <ecNumber evidence="6">1.4.1.21</ecNumber>
    </recommendedName>
</protein>
<feature type="active site" evidence="6">
    <location>
        <position position="220"/>
    </location>
</feature>
<proteinExistence type="inferred from homology"/>
<evidence type="ECO:0000259" key="8">
    <source>
        <dbReference type="Pfam" id="PF03447"/>
    </source>
</evidence>
<dbReference type="OrthoDB" id="8456681at2"/>
<dbReference type="RefSeq" id="WP_119397731.1">
    <property type="nucleotide sequence ID" value="NZ_QWJJ01000003.1"/>
</dbReference>
<keyword evidence="3 6" id="KW-0521">NADP</keyword>
<dbReference type="Gene3D" id="3.30.360.10">
    <property type="entry name" value="Dihydrodipicolinate Reductase, domain 2"/>
    <property type="match status" value="1"/>
</dbReference>
<sequence length="267" mass="27361">MHLGLIGYGNIATLLPRILGQQGALPSRIDVLVRPGRASAARAAFGDIAVTVHEDTGAFIATAPSLVVEAATHAAVKTSVLECLRAGLPVLIVSVGALADAALETAVREAAEAGHTQAHLSSGAVGGIDMLAAARLSGITSVTYTSRKPPMAWRGTPADDALDLPGLTQATTFYEGTARQAATDYPKNANVAATIALAGAGFEATQVRMVADPTVTANIHEFTVRSGALDFTVTLEGKPSPENPKTSVSTVYALARTVLNQTAPITV</sequence>
<dbReference type="GO" id="GO:0050661">
    <property type="term" value="F:NADP binding"/>
    <property type="evidence" value="ECO:0007669"/>
    <property type="project" value="UniProtKB-UniRule"/>
</dbReference>
<gene>
    <name evidence="6" type="primary">nadX</name>
    <name evidence="9" type="ORF">DL237_03875</name>
</gene>
<keyword evidence="4 6" id="KW-0560">Oxidoreductase</keyword>
<feature type="binding site" evidence="6">
    <location>
        <position position="124"/>
    </location>
    <ligand>
        <name>NAD(+)</name>
        <dbReference type="ChEBI" id="CHEBI:57540"/>
    </ligand>
</feature>
<dbReference type="Pfam" id="PF01958">
    <property type="entry name" value="Asp_DH_C"/>
    <property type="match status" value="1"/>
</dbReference>
<evidence type="ECO:0000259" key="7">
    <source>
        <dbReference type="Pfam" id="PF01958"/>
    </source>
</evidence>
<dbReference type="GO" id="GO:0051287">
    <property type="term" value="F:NAD binding"/>
    <property type="evidence" value="ECO:0007669"/>
    <property type="project" value="UniProtKB-UniRule"/>
</dbReference>
<evidence type="ECO:0000256" key="1">
    <source>
        <dbReference type="ARBA" id="ARBA00008331"/>
    </source>
</evidence>
<evidence type="ECO:0000313" key="9">
    <source>
        <dbReference type="EMBL" id="RII39851.1"/>
    </source>
</evidence>
<comment type="miscellaneous">
    <text evidence="6">The iminoaspartate product is unstable in aqueous solution and can decompose to oxaloacetate and ammonia.</text>
</comment>
<dbReference type="PANTHER" id="PTHR31873">
    <property type="entry name" value="L-ASPARTATE DEHYDROGENASE-RELATED"/>
    <property type="match status" value="1"/>
</dbReference>
<dbReference type="InterPro" id="IPR005106">
    <property type="entry name" value="Asp/hSer_DH_NAD-bd"/>
</dbReference>
<evidence type="ECO:0000313" key="10">
    <source>
        <dbReference type="Proteomes" id="UP000265848"/>
    </source>
</evidence>
<organism evidence="9 10">
    <name type="scientific">Pseudooceanicola sediminis</name>
    <dbReference type="NCBI Taxonomy" id="2211117"/>
    <lineage>
        <taxon>Bacteria</taxon>
        <taxon>Pseudomonadati</taxon>
        <taxon>Pseudomonadota</taxon>
        <taxon>Alphaproteobacteria</taxon>
        <taxon>Rhodobacterales</taxon>
        <taxon>Paracoccaceae</taxon>
        <taxon>Pseudooceanicola</taxon>
    </lineage>
</organism>
<comment type="similarity">
    <text evidence="1 6">Belongs to the L-aspartate dehydrogenase family.</text>
</comment>
<dbReference type="SUPFAM" id="SSF51735">
    <property type="entry name" value="NAD(P)-binding Rossmann-fold domains"/>
    <property type="match status" value="1"/>
</dbReference>
<dbReference type="SUPFAM" id="SSF55347">
    <property type="entry name" value="Glyceraldehyde-3-phosphate dehydrogenase-like, C-terminal domain"/>
    <property type="match status" value="1"/>
</dbReference>
<dbReference type="NCBIfam" id="NF009827">
    <property type="entry name" value="PRK13303.1-2"/>
    <property type="match status" value="1"/>
</dbReference>
<comment type="caution">
    <text evidence="9">The sequence shown here is derived from an EMBL/GenBank/DDBJ whole genome shotgun (WGS) entry which is preliminary data.</text>
</comment>
<dbReference type="InterPro" id="IPR002811">
    <property type="entry name" value="Asp_DH"/>
</dbReference>
<comment type="catalytic activity">
    <reaction evidence="6">
        <text>L-aspartate + NAD(+) + H2O = oxaloacetate + NH4(+) + NADH + H(+)</text>
        <dbReference type="Rhea" id="RHEA:11788"/>
        <dbReference type="ChEBI" id="CHEBI:15377"/>
        <dbReference type="ChEBI" id="CHEBI:15378"/>
        <dbReference type="ChEBI" id="CHEBI:16452"/>
        <dbReference type="ChEBI" id="CHEBI:28938"/>
        <dbReference type="ChEBI" id="CHEBI:29991"/>
        <dbReference type="ChEBI" id="CHEBI:57540"/>
        <dbReference type="ChEBI" id="CHEBI:57945"/>
        <dbReference type="EC" id="1.4.1.21"/>
    </reaction>
</comment>
<dbReference type="UniPathway" id="UPA00253">
    <property type="reaction ID" value="UER00456"/>
</dbReference>
<evidence type="ECO:0000256" key="6">
    <source>
        <dbReference type="HAMAP-Rule" id="MF_01265"/>
    </source>
</evidence>
<dbReference type="HAMAP" id="MF_01265">
    <property type="entry name" value="NadX"/>
    <property type="match status" value="1"/>
</dbReference>
<evidence type="ECO:0000256" key="5">
    <source>
        <dbReference type="ARBA" id="ARBA00023027"/>
    </source>
</evidence>
<comment type="pathway">
    <text evidence="6">Cofactor biosynthesis; NAD(+) biosynthesis; iminoaspartate from L-aspartate (dehydrogenase route): step 1/1.</text>
</comment>
<dbReference type="Pfam" id="PF03447">
    <property type="entry name" value="NAD_binding_3"/>
    <property type="match status" value="1"/>
</dbReference>
<dbReference type="Gene3D" id="3.40.50.720">
    <property type="entry name" value="NAD(P)-binding Rossmann-like Domain"/>
    <property type="match status" value="1"/>
</dbReference>
<keyword evidence="2 6" id="KW-0662">Pyridine nucleotide biosynthesis</keyword>
<feature type="domain" description="Aspartate/homoserine dehydrogenase NAD-binding" evidence="8">
    <location>
        <begin position="7"/>
        <end position="119"/>
    </location>
</feature>
<dbReference type="InterPro" id="IPR036291">
    <property type="entry name" value="NAD(P)-bd_dom_sf"/>
</dbReference>
<comment type="catalytic activity">
    <reaction evidence="6">
        <text>L-aspartate + NADP(+) + H2O = oxaloacetate + NH4(+) + NADPH + H(+)</text>
        <dbReference type="Rhea" id="RHEA:11784"/>
        <dbReference type="ChEBI" id="CHEBI:15377"/>
        <dbReference type="ChEBI" id="CHEBI:15378"/>
        <dbReference type="ChEBI" id="CHEBI:16452"/>
        <dbReference type="ChEBI" id="CHEBI:28938"/>
        <dbReference type="ChEBI" id="CHEBI:29991"/>
        <dbReference type="ChEBI" id="CHEBI:57783"/>
        <dbReference type="ChEBI" id="CHEBI:58349"/>
        <dbReference type="EC" id="1.4.1.21"/>
    </reaction>
</comment>
<feature type="binding site" evidence="6">
    <location>
        <position position="190"/>
    </location>
    <ligand>
        <name>NAD(+)</name>
        <dbReference type="ChEBI" id="CHEBI:57540"/>
    </ligand>
</feature>
<dbReference type="NCBIfam" id="NF009828">
    <property type="entry name" value="PRK13303.1-3"/>
    <property type="match status" value="1"/>
</dbReference>
<comment type="function">
    <text evidence="6">Specifically catalyzes the NAD or NADP-dependent dehydrogenation of L-aspartate to iminoaspartate.</text>
</comment>
<dbReference type="EC" id="1.4.1.21" evidence="6"/>